<dbReference type="PANTHER" id="PTHR30524:SF0">
    <property type="entry name" value="ALTRONATE OXIDOREDUCTASE-RELATED"/>
    <property type="match status" value="1"/>
</dbReference>
<dbReference type="Gene3D" id="3.40.50.720">
    <property type="entry name" value="NAD(P)-binding Rossmann-like Domain"/>
    <property type="match status" value="1"/>
</dbReference>
<dbReference type="PRINTS" id="PR00084">
    <property type="entry name" value="MTLDHDRGNASE"/>
</dbReference>
<dbReference type="SUPFAM" id="SSF48179">
    <property type="entry name" value="6-phosphogluconate dehydrogenase C-terminal domain-like"/>
    <property type="match status" value="1"/>
</dbReference>
<comment type="caution">
    <text evidence="5">The sequence shown here is derived from an EMBL/GenBank/DDBJ whole genome shotgun (WGS) entry which is preliminary data.</text>
</comment>
<dbReference type="OrthoDB" id="9768714at2"/>
<dbReference type="SUPFAM" id="SSF51735">
    <property type="entry name" value="NAD(P)-binding Rossmann-fold domains"/>
    <property type="match status" value="1"/>
</dbReference>
<dbReference type="eggNOG" id="COG0246">
    <property type="taxonomic scope" value="Bacteria"/>
</dbReference>
<dbReference type="EC" id="1.1.1.58" evidence="5"/>
<evidence type="ECO:0000313" key="6">
    <source>
        <dbReference type="Proteomes" id="UP000006073"/>
    </source>
</evidence>
<gene>
    <name evidence="5" type="ORF">A33Q_1167</name>
</gene>
<dbReference type="Pfam" id="PF08125">
    <property type="entry name" value="Mannitol_dh_C"/>
    <property type="match status" value="1"/>
</dbReference>
<dbReference type="InterPro" id="IPR008927">
    <property type="entry name" value="6-PGluconate_DH-like_C_sf"/>
</dbReference>
<dbReference type="PANTHER" id="PTHR30524">
    <property type="entry name" value="MANNITOL-1-PHOSPHATE 5-DEHYDROGENASE"/>
    <property type="match status" value="1"/>
</dbReference>
<dbReference type="AlphaFoldDB" id="S2E8A2"/>
<dbReference type="GO" id="GO:0009026">
    <property type="term" value="F:tagaturonate reductase activity"/>
    <property type="evidence" value="ECO:0007669"/>
    <property type="project" value="UniProtKB-EC"/>
</dbReference>
<evidence type="ECO:0000256" key="1">
    <source>
        <dbReference type="ARBA" id="ARBA00023002"/>
    </source>
</evidence>
<dbReference type="NCBIfam" id="NF002969">
    <property type="entry name" value="PRK03643.1"/>
    <property type="match status" value="1"/>
</dbReference>
<evidence type="ECO:0000256" key="2">
    <source>
        <dbReference type="ARBA" id="ARBA00023027"/>
    </source>
</evidence>
<name>S2E8A2_INDAL</name>
<dbReference type="InterPro" id="IPR013328">
    <property type="entry name" value="6PGD_dom2"/>
</dbReference>
<dbReference type="InterPro" id="IPR036291">
    <property type="entry name" value="NAD(P)-bd_dom_sf"/>
</dbReference>
<dbReference type="GO" id="GO:0005829">
    <property type="term" value="C:cytosol"/>
    <property type="evidence" value="ECO:0007669"/>
    <property type="project" value="TreeGrafter"/>
</dbReference>
<feature type="domain" description="Mannitol dehydrogenase C-terminal" evidence="4">
    <location>
        <begin position="261"/>
        <end position="451"/>
    </location>
</feature>
<evidence type="ECO:0000313" key="5">
    <source>
        <dbReference type="EMBL" id="EOZ98513.1"/>
    </source>
</evidence>
<sequence>MQKKDIIQFGTGNFLRGFSCWVFQKLIDLELFEGDIHMIQSHGNKIPEAYKTQNNQYHVLEQGIFNQKQVSTISKINCIKEVLNTGQHMGEILKLAANPNLRFMISNTTEAGIVFEEEDLYNPEQLPKTFPGKLTAFLFERYNAFNGDSEKGLFHIPCELIENNGEELKNCILKYIDSWNLAQGFKNWIKEHNYFCNTLVDRIVPGFPKNGLDDVEAKLSFDDKLLVKVEPFYFWAIEGPEKLKNEFPAQKANLEVKFVKDLSPYRKRKVRILNGAHTAMVPIAYLKGFKTVRETVEDTEMEEVIKQMIFKEIIPLLDLPQAELHQFANDVLDRFRNPFIRHELLSISLNSIPKFRVRVLPSILEYNRIAGEWPPLLTKAFASLLVFYSGKDAQGETIPLKDDPQVLGMFKEAWLNDDKSTFLKDILKNEALWGQNLINESGLFESLSHHLDFESHKKILLK</sequence>
<keyword evidence="6" id="KW-1185">Reference proteome</keyword>
<accession>S2E8A2</accession>
<dbReference type="GO" id="GO:0019592">
    <property type="term" value="P:mannitol catabolic process"/>
    <property type="evidence" value="ECO:0007669"/>
    <property type="project" value="TreeGrafter"/>
</dbReference>
<organism evidence="5 6">
    <name type="scientific">Indibacter alkaliphilus (strain CCUG 57479 / KCTC 22604 / LW1)</name>
    <dbReference type="NCBI Taxonomy" id="1189612"/>
    <lineage>
        <taxon>Bacteria</taxon>
        <taxon>Pseudomonadati</taxon>
        <taxon>Bacteroidota</taxon>
        <taxon>Cytophagia</taxon>
        <taxon>Cytophagales</taxon>
        <taxon>Cyclobacteriaceae</taxon>
    </lineage>
</organism>
<keyword evidence="1 5" id="KW-0560">Oxidoreductase</keyword>
<protein>
    <submittedName>
        <fullName evidence="5">Altronate oxidoreductase</fullName>
        <ecNumber evidence="5">1.1.1.58</ecNumber>
    </submittedName>
</protein>
<dbReference type="EMBL" id="ALWO02000023">
    <property type="protein sequence ID" value="EOZ98513.1"/>
    <property type="molecule type" value="Genomic_DNA"/>
</dbReference>
<keyword evidence="2" id="KW-0520">NAD</keyword>
<dbReference type="InterPro" id="IPR013131">
    <property type="entry name" value="Mannitol_DH_N"/>
</dbReference>
<evidence type="ECO:0000259" key="3">
    <source>
        <dbReference type="Pfam" id="PF01232"/>
    </source>
</evidence>
<dbReference type="Gene3D" id="1.10.1040.10">
    <property type="entry name" value="N-(1-d-carboxylethyl)-l-norvaline Dehydrogenase, domain 2"/>
    <property type="match status" value="1"/>
</dbReference>
<proteinExistence type="predicted"/>
<dbReference type="RefSeq" id="WP_009032487.1">
    <property type="nucleotide sequence ID" value="NZ_ALWO02000023.1"/>
</dbReference>
<reference evidence="5 6" key="1">
    <citation type="journal article" date="2013" name="Genome Announc.">
        <title>Draft Genome Sequence of Indibacter alkaliphilus Strain LW1T, Isolated from Lonar Lake, a Haloalkaline Lake in the Buldana District of Maharashtra, India.</title>
        <authorList>
            <person name="Singh A."/>
            <person name="Kumar Jangir P."/>
            <person name="Sharma R."/>
            <person name="Singh A."/>
            <person name="Kumar Pinnaka A."/>
            <person name="Shivaji S."/>
        </authorList>
    </citation>
    <scope>NUCLEOTIDE SEQUENCE [LARGE SCALE GENOMIC DNA]</scope>
    <source>
        <strain evidence="6">CCUG 57479 / KCTC 22604 / LW1</strain>
    </source>
</reference>
<evidence type="ECO:0000259" key="4">
    <source>
        <dbReference type="Pfam" id="PF08125"/>
    </source>
</evidence>
<dbReference type="InterPro" id="IPR000669">
    <property type="entry name" value="Mannitol_DH"/>
</dbReference>
<dbReference type="STRING" id="1189612.A33Q_1167"/>
<dbReference type="Pfam" id="PF01232">
    <property type="entry name" value="Mannitol_dh"/>
    <property type="match status" value="1"/>
</dbReference>
<dbReference type="InterPro" id="IPR013118">
    <property type="entry name" value="Mannitol_DH_C"/>
</dbReference>
<dbReference type="GO" id="GO:0008926">
    <property type="term" value="F:mannitol-1-phosphate 5-dehydrogenase activity"/>
    <property type="evidence" value="ECO:0007669"/>
    <property type="project" value="TreeGrafter"/>
</dbReference>
<dbReference type="Proteomes" id="UP000006073">
    <property type="component" value="Unassembled WGS sequence"/>
</dbReference>
<dbReference type="GO" id="GO:0019698">
    <property type="term" value="P:D-galacturonate catabolic process"/>
    <property type="evidence" value="ECO:0007669"/>
    <property type="project" value="TreeGrafter"/>
</dbReference>
<feature type="domain" description="Mannitol dehydrogenase N-terminal" evidence="3">
    <location>
        <begin position="5"/>
        <end position="245"/>
    </location>
</feature>